<evidence type="ECO:0000313" key="2">
    <source>
        <dbReference type="Proteomes" id="UP000266196"/>
    </source>
</evidence>
<proteinExistence type="predicted"/>
<protein>
    <submittedName>
        <fullName evidence="1">Uncharacterized protein</fullName>
    </submittedName>
</protein>
<evidence type="ECO:0000313" key="1">
    <source>
        <dbReference type="EMBL" id="RHY92715.1"/>
    </source>
</evidence>
<reference evidence="1 2" key="1">
    <citation type="submission" date="2018-08" db="EMBL/GenBank/DDBJ databases">
        <title>Aphanomyces genome sequencing and annotation.</title>
        <authorList>
            <person name="Minardi D."/>
            <person name="Oidtmann B."/>
            <person name="Van Der Giezen M."/>
            <person name="Studholme D.J."/>
        </authorList>
    </citation>
    <scope>NUCLEOTIDE SEQUENCE [LARGE SCALE GENOMIC DNA]</scope>
    <source>
        <strain evidence="1 2">197901</strain>
    </source>
</reference>
<comment type="caution">
    <text evidence="1">The sequence shown here is derived from an EMBL/GenBank/DDBJ whole genome shotgun (WGS) entry which is preliminary data.</text>
</comment>
<dbReference type="AlphaFoldDB" id="A0A397ENY1"/>
<name>A0A397ENY1_APHAT</name>
<dbReference type="EMBL" id="QUTE01017532">
    <property type="protein sequence ID" value="RHY92715.1"/>
    <property type="molecule type" value="Genomic_DNA"/>
</dbReference>
<sequence>LGLASAIDHDSAVFDLFRDAILKLMALDTLPRFQHHALGQHYDTFAQSQAQERLLSNVLKSLDQLGNPIAMDRSLTQHMPLDK</sequence>
<feature type="non-terminal residue" evidence="1">
    <location>
        <position position="1"/>
    </location>
</feature>
<dbReference type="Proteomes" id="UP000266196">
    <property type="component" value="Unassembled WGS sequence"/>
</dbReference>
<organism evidence="1 2">
    <name type="scientific">Aphanomyces astaci</name>
    <name type="common">Crayfish plague agent</name>
    <dbReference type="NCBI Taxonomy" id="112090"/>
    <lineage>
        <taxon>Eukaryota</taxon>
        <taxon>Sar</taxon>
        <taxon>Stramenopiles</taxon>
        <taxon>Oomycota</taxon>
        <taxon>Saprolegniomycetes</taxon>
        <taxon>Saprolegniales</taxon>
        <taxon>Verrucalvaceae</taxon>
        <taxon>Aphanomyces</taxon>
    </lineage>
</organism>
<accession>A0A397ENY1</accession>
<gene>
    <name evidence="1" type="ORF">DYB31_016414</name>
</gene>